<dbReference type="InterPro" id="IPR013342">
    <property type="entry name" value="Mandelate_racemase_C"/>
</dbReference>
<dbReference type="PANTHER" id="PTHR48080:SF2">
    <property type="entry name" value="D-GALACTONATE DEHYDRATASE"/>
    <property type="match status" value="1"/>
</dbReference>
<organism evidence="3 4">
    <name type="scientific">Luteitalea pratensis</name>
    <dbReference type="NCBI Taxonomy" id="1855912"/>
    <lineage>
        <taxon>Bacteria</taxon>
        <taxon>Pseudomonadati</taxon>
        <taxon>Acidobacteriota</taxon>
        <taxon>Vicinamibacteria</taxon>
        <taxon>Vicinamibacterales</taxon>
        <taxon>Vicinamibacteraceae</taxon>
        <taxon>Luteitalea</taxon>
    </lineage>
</organism>
<dbReference type="PANTHER" id="PTHR48080">
    <property type="entry name" value="D-GALACTONATE DEHYDRATASE-RELATED"/>
    <property type="match status" value="1"/>
</dbReference>
<dbReference type="EC" id="4.2.1.6" evidence="3"/>
<gene>
    <name evidence="3" type="primary">dgoD_3</name>
    <name evidence="3" type="ORF">LuPra_02649</name>
</gene>
<dbReference type="Pfam" id="PF02746">
    <property type="entry name" value="MR_MLE_N"/>
    <property type="match status" value="1"/>
</dbReference>
<dbReference type="GO" id="GO:0008869">
    <property type="term" value="F:galactonate dehydratase activity"/>
    <property type="evidence" value="ECO:0007669"/>
    <property type="project" value="UniProtKB-EC"/>
</dbReference>
<dbReference type="PROSITE" id="PS00908">
    <property type="entry name" value="MR_MLE_1"/>
    <property type="match status" value="1"/>
</dbReference>
<dbReference type="Gene3D" id="3.30.390.10">
    <property type="entry name" value="Enolase-like, N-terminal domain"/>
    <property type="match status" value="1"/>
</dbReference>
<dbReference type="InterPro" id="IPR034593">
    <property type="entry name" value="DgoD-like"/>
</dbReference>
<dbReference type="SMART" id="SM00922">
    <property type="entry name" value="MR_MLE"/>
    <property type="match status" value="1"/>
</dbReference>
<dbReference type="SFLD" id="SFLDG00179">
    <property type="entry name" value="mandelate_racemase"/>
    <property type="match status" value="1"/>
</dbReference>
<dbReference type="KEGG" id="abac:LuPra_02649"/>
<keyword evidence="1 3" id="KW-0456">Lyase</keyword>
<reference evidence="4" key="2">
    <citation type="submission" date="2016-04" db="EMBL/GenBank/DDBJ databases">
        <title>First Complete Genome Sequence of a Subdivision 6 Acidobacterium.</title>
        <authorList>
            <person name="Huang S."/>
            <person name="Vieira S."/>
            <person name="Bunk B."/>
            <person name="Riedel T."/>
            <person name="Sproeer C."/>
            <person name="Overmann J."/>
        </authorList>
    </citation>
    <scope>NUCLEOTIDE SEQUENCE [LARGE SCALE GENOMIC DNA]</scope>
    <source>
        <strain evidence="4">DSM 100886 HEG_-6_39</strain>
    </source>
</reference>
<dbReference type="Gene3D" id="3.20.20.120">
    <property type="entry name" value="Enolase-like C-terminal domain"/>
    <property type="match status" value="1"/>
</dbReference>
<dbReference type="SUPFAM" id="SSF51604">
    <property type="entry name" value="Enolase C-terminal domain-like"/>
    <property type="match status" value="1"/>
</dbReference>
<evidence type="ECO:0000256" key="1">
    <source>
        <dbReference type="ARBA" id="ARBA00023239"/>
    </source>
</evidence>
<dbReference type="CDD" id="cd03316">
    <property type="entry name" value="MR_like"/>
    <property type="match status" value="1"/>
</dbReference>
<protein>
    <submittedName>
        <fullName evidence="3">D-galactonate dehydratase</fullName>
        <ecNumber evidence="3">4.2.1.6</ecNumber>
    </submittedName>
</protein>
<keyword evidence="4" id="KW-1185">Reference proteome</keyword>
<dbReference type="Proteomes" id="UP000076079">
    <property type="component" value="Chromosome"/>
</dbReference>
<dbReference type="SUPFAM" id="SSF54826">
    <property type="entry name" value="Enolase N-terminal domain-like"/>
    <property type="match status" value="1"/>
</dbReference>
<dbReference type="InterPro" id="IPR018110">
    <property type="entry name" value="Mandel_Rmase/mucon_lact_enz_CS"/>
</dbReference>
<evidence type="ECO:0000313" key="3">
    <source>
        <dbReference type="EMBL" id="AMY09432.1"/>
    </source>
</evidence>
<sequence length="403" mass="43382">MKITRIETFAVQAPPSDARPYWGSRAWGRPSTAAAPEISAEYPTPIRRRYLYSATIDTVIVRLTTDTGLVGHGEAKAPVAPQATKAIIDLLLADLVRGADPRDVTVLWERMYAGMRVRGHRAGFYLEAMSGIDIALWDLAAQAAGVPIASLLGGVFRDPIRVYASGLPALDLDADDEALEALVQEALRLRAQGYTGLKMALGKGIAGDLRSVRAVRERLGADFLIYTDAAGVYDRAQALRLGRQLEELGAAWLEMPIPPEDVEGYGVLAQALTLPIALDSLSSRYEVAAFVQCRGLDVVQPDVCRAGGITECRRIAELADAFGLAFAPHVSIGSAVHIAATMHLAAAMPNTMTSEYWIGDNPIGNAWLTEPIQVEAGYVSLPRRPGLGLAFAPDALDRWADPR</sequence>
<dbReference type="AlphaFoldDB" id="A0A143PLG2"/>
<evidence type="ECO:0000259" key="2">
    <source>
        <dbReference type="SMART" id="SM00922"/>
    </source>
</evidence>
<reference evidence="3 4" key="1">
    <citation type="journal article" date="2016" name="Genome Announc.">
        <title>First Complete Genome Sequence of a Subdivision 6 Acidobacterium Strain.</title>
        <authorList>
            <person name="Huang S."/>
            <person name="Vieira S."/>
            <person name="Bunk B."/>
            <person name="Riedel T."/>
            <person name="Sproer C."/>
            <person name="Overmann J."/>
        </authorList>
    </citation>
    <scope>NUCLEOTIDE SEQUENCE [LARGE SCALE GENOMIC DNA]</scope>
    <source>
        <strain evidence="4">DSM 100886 HEG_-6_39</strain>
    </source>
</reference>
<dbReference type="EMBL" id="CP015136">
    <property type="protein sequence ID" value="AMY09432.1"/>
    <property type="molecule type" value="Genomic_DNA"/>
</dbReference>
<dbReference type="SFLD" id="SFLDS00001">
    <property type="entry name" value="Enolase"/>
    <property type="match status" value="1"/>
</dbReference>
<evidence type="ECO:0000313" key="4">
    <source>
        <dbReference type="Proteomes" id="UP000076079"/>
    </source>
</evidence>
<dbReference type="RefSeq" id="WP_162271375.1">
    <property type="nucleotide sequence ID" value="NZ_CP015136.1"/>
</dbReference>
<dbReference type="InterPro" id="IPR029017">
    <property type="entry name" value="Enolase-like_N"/>
</dbReference>
<dbReference type="Pfam" id="PF13378">
    <property type="entry name" value="MR_MLE_C"/>
    <property type="match status" value="1"/>
</dbReference>
<dbReference type="InterPro" id="IPR029065">
    <property type="entry name" value="Enolase_C-like"/>
</dbReference>
<dbReference type="InterPro" id="IPR013341">
    <property type="entry name" value="Mandelate_racemase_N_dom"/>
</dbReference>
<dbReference type="STRING" id="1855912.LuPra_02649"/>
<accession>A0A143PLG2</accession>
<proteinExistence type="predicted"/>
<dbReference type="GO" id="GO:0009063">
    <property type="term" value="P:amino acid catabolic process"/>
    <property type="evidence" value="ECO:0007669"/>
    <property type="project" value="InterPro"/>
</dbReference>
<dbReference type="InterPro" id="IPR036849">
    <property type="entry name" value="Enolase-like_C_sf"/>
</dbReference>
<feature type="domain" description="Mandelate racemase/muconate lactonizing enzyme C-terminal" evidence="2">
    <location>
        <begin position="179"/>
        <end position="275"/>
    </location>
</feature>
<name>A0A143PLG2_LUTPR</name>